<name>A0ABD0L092_9CAEN</name>
<sequence>MDIKLIAPRTLFHGDYYDEQLFEEARLTITQMNVSATPHWRMCHDSQTSSSRENGDLSMGEKKKEKESTDLSTYSAGQALDCGKDVGIRLEQRETGY</sequence>
<evidence type="ECO:0000256" key="1">
    <source>
        <dbReference type="SAM" id="MobiDB-lite"/>
    </source>
</evidence>
<dbReference type="AlphaFoldDB" id="A0ABD0L092"/>
<dbReference type="EMBL" id="JACVVK020000098">
    <property type="protein sequence ID" value="KAK7492923.1"/>
    <property type="molecule type" value="Genomic_DNA"/>
</dbReference>
<feature type="region of interest" description="Disordered" evidence="1">
    <location>
        <begin position="40"/>
        <end position="74"/>
    </location>
</feature>
<accession>A0ABD0L092</accession>
<feature type="compositionally biased region" description="Basic and acidic residues" evidence="1">
    <location>
        <begin position="53"/>
        <end position="69"/>
    </location>
</feature>
<dbReference type="Proteomes" id="UP001519460">
    <property type="component" value="Unassembled WGS sequence"/>
</dbReference>
<gene>
    <name evidence="2" type="ORF">BaRGS_00015870</name>
</gene>
<keyword evidence="3" id="KW-1185">Reference proteome</keyword>
<reference evidence="2 3" key="1">
    <citation type="journal article" date="2023" name="Sci. Data">
        <title>Genome assembly of the Korean intertidal mud-creeper Batillaria attramentaria.</title>
        <authorList>
            <person name="Patra A.K."/>
            <person name="Ho P.T."/>
            <person name="Jun S."/>
            <person name="Lee S.J."/>
            <person name="Kim Y."/>
            <person name="Won Y.J."/>
        </authorList>
    </citation>
    <scope>NUCLEOTIDE SEQUENCE [LARGE SCALE GENOMIC DNA]</scope>
    <source>
        <strain evidence="2">Wonlab-2016</strain>
    </source>
</reference>
<evidence type="ECO:0000313" key="2">
    <source>
        <dbReference type="EMBL" id="KAK7492923.1"/>
    </source>
</evidence>
<protein>
    <submittedName>
        <fullName evidence="2">Uncharacterized protein</fullName>
    </submittedName>
</protein>
<organism evidence="2 3">
    <name type="scientific">Batillaria attramentaria</name>
    <dbReference type="NCBI Taxonomy" id="370345"/>
    <lineage>
        <taxon>Eukaryota</taxon>
        <taxon>Metazoa</taxon>
        <taxon>Spiralia</taxon>
        <taxon>Lophotrochozoa</taxon>
        <taxon>Mollusca</taxon>
        <taxon>Gastropoda</taxon>
        <taxon>Caenogastropoda</taxon>
        <taxon>Sorbeoconcha</taxon>
        <taxon>Cerithioidea</taxon>
        <taxon>Batillariidae</taxon>
        <taxon>Batillaria</taxon>
    </lineage>
</organism>
<proteinExistence type="predicted"/>
<comment type="caution">
    <text evidence="2">The sequence shown here is derived from an EMBL/GenBank/DDBJ whole genome shotgun (WGS) entry which is preliminary data.</text>
</comment>
<evidence type="ECO:0000313" key="3">
    <source>
        <dbReference type="Proteomes" id="UP001519460"/>
    </source>
</evidence>